<dbReference type="Proteomes" id="UP001168528">
    <property type="component" value="Unassembled WGS sequence"/>
</dbReference>
<feature type="chain" id="PRO_5046352112" evidence="1">
    <location>
        <begin position="24"/>
        <end position="467"/>
    </location>
</feature>
<evidence type="ECO:0000256" key="1">
    <source>
        <dbReference type="SAM" id="SignalP"/>
    </source>
</evidence>
<organism evidence="2 3">
    <name type="scientific">Rhodocytophaga aerolata</name>
    <dbReference type="NCBI Taxonomy" id="455078"/>
    <lineage>
        <taxon>Bacteria</taxon>
        <taxon>Pseudomonadati</taxon>
        <taxon>Bacteroidota</taxon>
        <taxon>Cytophagia</taxon>
        <taxon>Cytophagales</taxon>
        <taxon>Rhodocytophagaceae</taxon>
        <taxon>Rhodocytophaga</taxon>
    </lineage>
</organism>
<accession>A0ABT8R1Y0</accession>
<gene>
    <name evidence="2" type="ORF">Q0590_00180</name>
</gene>
<evidence type="ECO:0000313" key="2">
    <source>
        <dbReference type="EMBL" id="MDO1444640.1"/>
    </source>
</evidence>
<reference evidence="2" key="1">
    <citation type="submission" date="2023-07" db="EMBL/GenBank/DDBJ databases">
        <title>The genome sequence of Rhodocytophaga aerolata KACC 12507.</title>
        <authorList>
            <person name="Zhang X."/>
        </authorList>
    </citation>
    <scope>NUCLEOTIDE SEQUENCE</scope>
    <source>
        <strain evidence="2">KACC 12507</strain>
    </source>
</reference>
<dbReference type="RefSeq" id="WP_302035445.1">
    <property type="nucleotide sequence ID" value="NZ_JAUKPO010000001.1"/>
</dbReference>
<sequence length="467" mass="52276">MSKFILVLIITLLSKTLVFSQTAGDVLERGIKLKNEEEIIIRFVNDKFAYDRGSEKIRFIDLADSIFLAPGSAVKIYLHPLNPLKYAHTTSNKVIIDQIDEQAGKALGSIFDLLEIVMPTTNPADAAAGAAPDCDDQINTLKAAIKALQDSLAITKKEEINGLFAQLESLSFDQESATISSLQTIEKSIEPIKSHFTKIDASIVKLKQDINKLSCQEYDMFITKYVYNSLAKEMTELKNQLYKRVTNLEKTYKLVKEVQEQASGESGKPKWTIALPEVPSTVGKVSVYTITINESGYHLENGEIVESLIKEKAKRNLRIRRFGRFIPEVSAGTAFTFLKFPKYGTETDSLGVLRVASAGEEIFRRINFTTMINLNYFINNSSVHPFWQIGIGVNSDFPTFFTGVGLRLNFPPLRRLAVAAGYASTFIQTLKTLEVGHEVSGTAELEKDLSYEFQFPLRPYVGVQFNF</sequence>
<comment type="caution">
    <text evidence="2">The sequence shown here is derived from an EMBL/GenBank/DDBJ whole genome shotgun (WGS) entry which is preliminary data.</text>
</comment>
<keyword evidence="1" id="KW-0732">Signal</keyword>
<feature type="signal peptide" evidence="1">
    <location>
        <begin position="1"/>
        <end position="23"/>
    </location>
</feature>
<proteinExistence type="predicted"/>
<protein>
    <submittedName>
        <fullName evidence="2">Uncharacterized protein</fullName>
    </submittedName>
</protein>
<keyword evidence="3" id="KW-1185">Reference proteome</keyword>
<evidence type="ECO:0000313" key="3">
    <source>
        <dbReference type="Proteomes" id="UP001168528"/>
    </source>
</evidence>
<dbReference type="EMBL" id="JAUKPO010000001">
    <property type="protein sequence ID" value="MDO1444640.1"/>
    <property type="molecule type" value="Genomic_DNA"/>
</dbReference>
<name>A0ABT8R1Y0_9BACT</name>